<gene>
    <name evidence="2" type="ORF">DGYR_LOCUS2169</name>
</gene>
<dbReference type="Proteomes" id="UP000549394">
    <property type="component" value="Unassembled WGS sequence"/>
</dbReference>
<dbReference type="AlphaFoldDB" id="A0A7I8V9X1"/>
<evidence type="ECO:0000313" key="2">
    <source>
        <dbReference type="EMBL" id="CAD5113129.1"/>
    </source>
</evidence>
<feature type="region of interest" description="Disordered" evidence="1">
    <location>
        <begin position="1"/>
        <end position="20"/>
    </location>
</feature>
<reference evidence="2 3" key="1">
    <citation type="submission" date="2020-08" db="EMBL/GenBank/DDBJ databases">
        <authorList>
            <person name="Hejnol A."/>
        </authorList>
    </citation>
    <scope>NUCLEOTIDE SEQUENCE [LARGE SCALE GENOMIC DNA]</scope>
</reference>
<sequence>MQVDREKMTTGERQRPCLHNDDSFYAKLEQQMRQATNNNKRPKRKICKRLIVLQSDTDWEHMRTWMAWYEANMEKQYVELQKSSEEPAEEPSQTTTQIPIINVQEDDS</sequence>
<evidence type="ECO:0000313" key="3">
    <source>
        <dbReference type="Proteomes" id="UP000549394"/>
    </source>
</evidence>
<protein>
    <submittedName>
        <fullName evidence="2">DgyrCDS2319</fullName>
    </submittedName>
</protein>
<accession>A0A7I8V9X1</accession>
<comment type="caution">
    <text evidence="2">The sequence shown here is derived from an EMBL/GenBank/DDBJ whole genome shotgun (WGS) entry which is preliminary data.</text>
</comment>
<feature type="region of interest" description="Disordered" evidence="1">
    <location>
        <begin position="79"/>
        <end position="108"/>
    </location>
</feature>
<name>A0A7I8V9X1_9ANNE</name>
<dbReference type="EMBL" id="CAJFCJ010000003">
    <property type="protein sequence ID" value="CAD5113129.1"/>
    <property type="molecule type" value="Genomic_DNA"/>
</dbReference>
<organism evidence="2 3">
    <name type="scientific">Dimorphilus gyrociliatus</name>
    <dbReference type="NCBI Taxonomy" id="2664684"/>
    <lineage>
        <taxon>Eukaryota</taxon>
        <taxon>Metazoa</taxon>
        <taxon>Spiralia</taxon>
        <taxon>Lophotrochozoa</taxon>
        <taxon>Annelida</taxon>
        <taxon>Polychaeta</taxon>
        <taxon>Polychaeta incertae sedis</taxon>
        <taxon>Dinophilidae</taxon>
        <taxon>Dimorphilus</taxon>
    </lineage>
</organism>
<proteinExistence type="predicted"/>
<evidence type="ECO:0000256" key="1">
    <source>
        <dbReference type="SAM" id="MobiDB-lite"/>
    </source>
</evidence>
<keyword evidence="3" id="KW-1185">Reference proteome</keyword>